<dbReference type="Gene3D" id="3.90.190.10">
    <property type="entry name" value="Protein tyrosine phosphatase superfamily"/>
    <property type="match status" value="1"/>
</dbReference>
<evidence type="ECO:0000313" key="1">
    <source>
        <dbReference type="EMBL" id="KNE27055.1"/>
    </source>
</evidence>
<evidence type="ECO:0008006" key="3">
    <source>
        <dbReference type="Google" id="ProtNLM"/>
    </source>
</evidence>
<organism evidence="1 2">
    <name type="scientific">Achromobacter spanius</name>
    <dbReference type="NCBI Taxonomy" id="217203"/>
    <lineage>
        <taxon>Bacteria</taxon>
        <taxon>Pseudomonadati</taxon>
        <taxon>Pseudomonadota</taxon>
        <taxon>Betaproteobacteria</taxon>
        <taxon>Burkholderiales</taxon>
        <taxon>Alcaligenaceae</taxon>
        <taxon>Achromobacter</taxon>
    </lineage>
</organism>
<evidence type="ECO:0000313" key="2">
    <source>
        <dbReference type="Proteomes" id="UP000037511"/>
    </source>
</evidence>
<accession>A0AAW3I2I5</accession>
<reference evidence="1 2" key="1">
    <citation type="submission" date="2015-07" db="EMBL/GenBank/DDBJ databases">
        <title>Draft genome of Achromobacter spanius.</title>
        <authorList>
            <person name="Wang X."/>
        </authorList>
    </citation>
    <scope>NUCLEOTIDE SEQUENCE [LARGE SCALE GENOMIC DNA]</scope>
    <source>
        <strain evidence="1 2">CGMCC9173</strain>
    </source>
</reference>
<dbReference type="EMBL" id="LGVG01000016">
    <property type="protein sequence ID" value="KNE27055.1"/>
    <property type="molecule type" value="Genomic_DNA"/>
</dbReference>
<dbReference type="InterPro" id="IPR029021">
    <property type="entry name" value="Prot-tyrosine_phosphatase-like"/>
</dbReference>
<dbReference type="RefSeq" id="WP_050447546.1">
    <property type="nucleotide sequence ID" value="NZ_LGVG01000016.1"/>
</dbReference>
<gene>
    <name evidence="1" type="ORF">AFM18_14355</name>
</gene>
<sequence length="155" mass="17346">MSQKLSDTLSRLYQPPKDGVRQVLALSRKDAERLPRLQSMAVISITSPDRQPANLDGFDHLLRLHFEDIDFLNPKLSKKAQEKIIHAFTSEQAQAIRSFVDAMPNEVASVVVHCEGGYSRSCAVALAIHCLYGYHAETNFLAQANPSVFQVMMMD</sequence>
<protein>
    <recommendedName>
        <fullName evidence="3">Tyrosine specific protein phosphatases domain-containing protein</fullName>
    </recommendedName>
</protein>
<comment type="caution">
    <text evidence="1">The sequence shown here is derived from an EMBL/GenBank/DDBJ whole genome shotgun (WGS) entry which is preliminary data.</text>
</comment>
<proteinExistence type="predicted"/>
<dbReference type="Proteomes" id="UP000037511">
    <property type="component" value="Unassembled WGS sequence"/>
</dbReference>
<dbReference type="AlphaFoldDB" id="A0AAW3I2I5"/>
<dbReference type="SUPFAM" id="SSF52799">
    <property type="entry name" value="(Phosphotyrosine protein) phosphatases II"/>
    <property type="match status" value="1"/>
</dbReference>
<name>A0AAW3I2I5_9BURK</name>